<reference evidence="2 3" key="1">
    <citation type="submission" date="2013-09" db="EMBL/GenBank/DDBJ databases">
        <title>Whole genome shotgun sequence of Novosphingobium tardaugens NBRC 16725.</title>
        <authorList>
            <person name="Isaki S."/>
            <person name="Hosoyama A."/>
            <person name="Tsuchikane K."/>
            <person name="Katsumata H."/>
            <person name="Ando Y."/>
            <person name="Yamazaki S."/>
            <person name="Fujita N."/>
        </authorList>
    </citation>
    <scope>NUCLEOTIDE SEQUENCE [LARGE SCALE GENOMIC DNA]</scope>
    <source>
        <strain evidence="2 3">NBRC 16725</strain>
    </source>
</reference>
<dbReference type="AlphaFoldDB" id="U2YQF2"/>
<sequence>MDSAANLPDGLDRRNIEARSWHRHASVASLATLATIVLLAATGLFGGYANRVCMHDTRVARITFTYPENIRNGEFFETTIEVEAKKAIVDLTIDMPSTYWRNITINSMIPSPITEKPGPSSFQLGYGPLDPGQKVLIKYDGQVNPSLVGSTHGKIKISDRTQLITAHEAQLRVYP</sequence>
<name>U2YQF2_9SPHN</name>
<keyword evidence="1" id="KW-0812">Transmembrane</keyword>
<protein>
    <submittedName>
        <fullName evidence="2">Uncharacterized protein</fullName>
    </submittedName>
</protein>
<keyword evidence="3" id="KW-1185">Reference proteome</keyword>
<organism evidence="2 3">
    <name type="scientific">Caenibius tardaugens NBRC 16725</name>
    <dbReference type="NCBI Taxonomy" id="1219035"/>
    <lineage>
        <taxon>Bacteria</taxon>
        <taxon>Pseudomonadati</taxon>
        <taxon>Pseudomonadota</taxon>
        <taxon>Alphaproteobacteria</taxon>
        <taxon>Sphingomonadales</taxon>
        <taxon>Erythrobacteraceae</taxon>
        <taxon>Caenibius</taxon>
    </lineage>
</organism>
<dbReference type="Proteomes" id="UP000016568">
    <property type="component" value="Unassembled WGS sequence"/>
</dbReference>
<accession>U2YQF2</accession>
<dbReference type="OrthoDB" id="7909078at2"/>
<feature type="transmembrane region" description="Helical" evidence="1">
    <location>
        <begin position="27"/>
        <end position="48"/>
    </location>
</feature>
<evidence type="ECO:0000256" key="1">
    <source>
        <dbReference type="SAM" id="Phobius"/>
    </source>
</evidence>
<keyword evidence="1" id="KW-1133">Transmembrane helix</keyword>
<dbReference type="RefSeq" id="WP_021691710.1">
    <property type="nucleotide sequence ID" value="NZ_CP034179.1"/>
</dbReference>
<proteinExistence type="predicted"/>
<gene>
    <name evidence="2" type="ORF">NT2_12_01500</name>
</gene>
<dbReference type="eggNOG" id="ENOG50330U2">
    <property type="taxonomic scope" value="Bacteria"/>
</dbReference>
<dbReference type="KEGG" id="ntd:EGO55_10415"/>
<evidence type="ECO:0000313" key="2">
    <source>
        <dbReference type="EMBL" id="GAD50892.1"/>
    </source>
</evidence>
<evidence type="ECO:0000313" key="3">
    <source>
        <dbReference type="Proteomes" id="UP000016568"/>
    </source>
</evidence>
<comment type="caution">
    <text evidence="2">The sequence shown here is derived from an EMBL/GenBank/DDBJ whole genome shotgun (WGS) entry which is preliminary data.</text>
</comment>
<dbReference type="EMBL" id="BASZ01000012">
    <property type="protein sequence ID" value="GAD50892.1"/>
    <property type="molecule type" value="Genomic_DNA"/>
</dbReference>
<keyword evidence="1" id="KW-0472">Membrane</keyword>